<sequence>MAAFSTTSFATIRWLAALSAWGPDQPLQRLGFIGDPQLTRAVTSAVVAARPKELMVDCCPTEMTAGRRCNATVVAAISMLDQLGPGLTCVQLHDVGHWPPVILEPLSYCTALTSLELGGDAAWGEVDLQEAIRVASRLERLIDLDLRGGPGYDHYREETLGLDRLAALTGLTRLCLGLPLIKQRPYTYSDLFPGEARLWREERSQLLTAVSSMPALEGLWVRGMWLEVRDVAALRRLRVLSLGGLLLPPLPGIRRADQEGGEDEPGEGEEAGGAGEGGEEGGIQDGAGSGSGDGIGAGEESGEGEEASSDGEEDEPAAQGPAADPHLGPALRERWPLPPELEELDLESTSPWLLAALVLPPKFRALFLHPGGPHVEGWTSLQLNRLGIGRQLPADPNGSPSYTSRPEAGGAIEGLRITTAMRESFHVQRGVHASWLPALAPLAPVRLRLERIALNDEDVTALVRHFPQLTALELEHSPMPLASLPRLSALASLRELTFGIQGLPRYNHDDKPLHELAVQLVIALATAASSLQVLRGSSVQHPEVSTAVVLMMARVRLEAVRPGFRVEEHTERGPWEDG</sequence>
<protein>
    <submittedName>
        <fullName evidence="3">Uncharacterized protein</fullName>
    </submittedName>
</protein>
<keyword evidence="2" id="KW-0732">Signal</keyword>
<comment type="caution">
    <text evidence="3">The sequence shown here is derived from an EMBL/GenBank/DDBJ whole genome shotgun (WGS) entry which is preliminary data.</text>
</comment>
<dbReference type="EMBL" id="JAEHOE010000153">
    <property type="protein sequence ID" value="KAG2484261.1"/>
    <property type="molecule type" value="Genomic_DNA"/>
</dbReference>
<feature type="signal peptide" evidence="2">
    <location>
        <begin position="1"/>
        <end position="17"/>
    </location>
</feature>
<organism evidence="3 4">
    <name type="scientific">Edaphochlamys debaryana</name>
    <dbReference type="NCBI Taxonomy" id="47281"/>
    <lineage>
        <taxon>Eukaryota</taxon>
        <taxon>Viridiplantae</taxon>
        <taxon>Chlorophyta</taxon>
        <taxon>core chlorophytes</taxon>
        <taxon>Chlorophyceae</taxon>
        <taxon>CS clade</taxon>
        <taxon>Chlamydomonadales</taxon>
        <taxon>Chlamydomonadales incertae sedis</taxon>
        <taxon>Edaphochlamys</taxon>
    </lineage>
</organism>
<dbReference type="AlphaFoldDB" id="A0A835XI68"/>
<reference evidence="3" key="1">
    <citation type="journal article" date="2020" name="bioRxiv">
        <title>Comparative genomics of Chlamydomonas.</title>
        <authorList>
            <person name="Craig R.J."/>
            <person name="Hasan A.R."/>
            <person name="Ness R.W."/>
            <person name="Keightley P.D."/>
        </authorList>
    </citation>
    <scope>NUCLEOTIDE SEQUENCE</scope>
    <source>
        <strain evidence="3">CCAP 11/70</strain>
    </source>
</reference>
<evidence type="ECO:0000256" key="2">
    <source>
        <dbReference type="SAM" id="SignalP"/>
    </source>
</evidence>
<feature type="chain" id="PRO_5032916677" evidence="2">
    <location>
        <begin position="18"/>
        <end position="578"/>
    </location>
</feature>
<proteinExistence type="predicted"/>
<evidence type="ECO:0000313" key="3">
    <source>
        <dbReference type="EMBL" id="KAG2484261.1"/>
    </source>
</evidence>
<feature type="compositionally biased region" description="Acidic residues" evidence="1">
    <location>
        <begin position="259"/>
        <end position="270"/>
    </location>
</feature>
<evidence type="ECO:0000256" key="1">
    <source>
        <dbReference type="SAM" id="MobiDB-lite"/>
    </source>
</evidence>
<dbReference type="SUPFAM" id="SSF52047">
    <property type="entry name" value="RNI-like"/>
    <property type="match status" value="1"/>
</dbReference>
<gene>
    <name evidence="3" type="ORF">HYH03_016906</name>
</gene>
<feature type="compositionally biased region" description="Gly residues" evidence="1">
    <location>
        <begin position="271"/>
        <end position="299"/>
    </location>
</feature>
<keyword evidence="4" id="KW-1185">Reference proteome</keyword>
<feature type="compositionally biased region" description="Acidic residues" evidence="1">
    <location>
        <begin position="300"/>
        <end position="316"/>
    </location>
</feature>
<dbReference type="Proteomes" id="UP000612055">
    <property type="component" value="Unassembled WGS sequence"/>
</dbReference>
<accession>A0A835XI68</accession>
<name>A0A835XI68_9CHLO</name>
<feature type="region of interest" description="Disordered" evidence="1">
    <location>
        <begin position="251"/>
        <end position="333"/>
    </location>
</feature>
<evidence type="ECO:0000313" key="4">
    <source>
        <dbReference type="Proteomes" id="UP000612055"/>
    </source>
</evidence>